<name>A0ABM9H608_STRGL</name>
<protein>
    <submittedName>
        <fullName evidence="1">Uncharacterized protein</fullName>
    </submittedName>
</protein>
<accession>A0ABM9H608</accession>
<dbReference type="Proteomes" id="UP001154015">
    <property type="component" value="Unassembled WGS sequence"/>
</dbReference>
<gene>
    <name evidence="1" type="ORF">SGL43_06135</name>
</gene>
<evidence type="ECO:0000313" key="2">
    <source>
        <dbReference type="Proteomes" id="UP001154015"/>
    </source>
</evidence>
<comment type="caution">
    <text evidence="1">The sequence shown here is derived from an EMBL/GenBank/DDBJ whole genome shotgun (WGS) entry which is preliminary data.</text>
</comment>
<reference evidence="1" key="1">
    <citation type="submission" date="2022-03" db="EMBL/GenBank/DDBJ databases">
        <authorList>
            <person name="Leyn A S."/>
        </authorList>
    </citation>
    <scope>NUCLEOTIDE SEQUENCE</scope>
    <source>
        <strain evidence="1">Streptomyces globisporus 4-3</strain>
    </source>
</reference>
<dbReference type="EMBL" id="CAKXYP010000022">
    <property type="protein sequence ID" value="CAH9419081.1"/>
    <property type="molecule type" value="Genomic_DNA"/>
</dbReference>
<organism evidence="1 2">
    <name type="scientific">Streptomyces globisporus</name>
    <dbReference type="NCBI Taxonomy" id="1908"/>
    <lineage>
        <taxon>Bacteria</taxon>
        <taxon>Bacillati</taxon>
        <taxon>Actinomycetota</taxon>
        <taxon>Actinomycetes</taxon>
        <taxon>Kitasatosporales</taxon>
        <taxon>Streptomycetaceae</taxon>
        <taxon>Streptomyces</taxon>
    </lineage>
</organism>
<sequence length="45" mass="5281">MTPTLHGRFSCSEPPMPQIFIHFWPLRAGRSIPEDLRREGMRLDT</sequence>
<evidence type="ECO:0000313" key="1">
    <source>
        <dbReference type="EMBL" id="CAH9419081.1"/>
    </source>
</evidence>
<keyword evidence="2" id="KW-1185">Reference proteome</keyword>
<proteinExistence type="predicted"/>